<gene>
    <name evidence="2" type="ORF">RB636_04275</name>
</gene>
<evidence type="ECO:0000259" key="1">
    <source>
        <dbReference type="Pfam" id="PF14594"/>
    </source>
</evidence>
<accession>A0ABU7WMR2</accession>
<reference evidence="2 3" key="1">
    <citation type="submission" date="2023-08" db="EMBL/GenBank/DDBJ databases">
        <authorList>
            <person name="Sharma P."/>
            <person name="Verma V."/>
            <person name="Mohan M.K."/>
            <person name="Dubey A.K."/>
        </authorList>
    </citation>
    <scope>NUCLEOTIDE SEQUENCE [LARGE SCALE GENOMIC DNA]</scope>
    <source>
        <strain evidence="2 3">ADP4</strain>
    </source>
</reference>
<feature type="domain" description="Gp28/Gp37-like" evidence="1">
    <location>
        <begin position="8"/>
        <end position="385"/>
    </location>
</feature>
<protein>
    <submittedName>
        <fullName evidence="2">Siphovirus ReqiPepy6 Gp37-like family protein</fullName>
    </submittedName>
</protein>
<dbReference type="RefSeq" id="WP_331785414.1">
    <property type="nucleotide sequence ID" value="NZ_JAVFKM010000002.1"/>
</dbReference>
<organism evidence="2 3">
    <name type="scientific">Streptomyces chrestomyceticus</name>
    <dbReference type="NCBI Taxonomy" id="68185"/>
    <lineage>
        <taxon>Bacteria</taxon>
        <taxon>Bacillati</taxon>
        <taxon>Actinomycetota</taxon>
        <taxon>Actinomycetes</taxon>
        <taxon>Kitasatosporales</taxon>
        <taxon>Streptomycetaceae</taxon>
        <taxon>Streptomyces</taxon>
    </lineage>
</organism>
<comment type="caution">
    <text evidence="2">The sequence shown here is derived from an EMBL/GenBank/DDBJ whole genome shotgun (WGS) entry which is preliminary data.</text>
</comment>
<proteinExistence type="predicted"/>
<keyword evidence="3" id="KW-1185">Reference proteome</keyword>
<sequence length="412" mass="45573">MGDYRIIVRDSKLAPIGMVDDYTEFSAVLKHCDTGQWTIKMNAGLPHAKLFQPGHGIIVYREGVDRPIMSGPLKGIQKYWTVDTDSGDGAYFFTGVDDNYIVQSHIAYPDSFVPLDKQARTADAQVNLKAAHALQALINRNCGSEALDDRRPYGYVTPTAFGDWKYDEYGPVTPYSLRFDNLRDSVKAIADAGGLGWRNLYDPDSRTIRLETYPVRDRSAAVRFSPDLGNLKEIVYSMTAPKVTRAIVAAQGEGRERYVKAYVDKDAEAYWGVKEETFIDARDIPLKKSPTGEPVLAGEPDKGVTVQSAMATLDQRGKDALEQGQATGNLQLYPIDAPSCTFGRDWWIGDTVTCVVDGTVHKDIVRQVTISDTADGSTITPNIGNQGTETPTNVFGEIKALWRRVNQLSTRM</sequence>
<name>A0ABU7WMR2_9ACTN</name>
<dbReference type="Pfam" id="PF14594">
    <property type="entry name" value="Sipho_Gp37"/>
    <property type="match status" value="1"/>
</dbReference>
<evidence type="ECO:0000313" key="2">
    <source>
        <dbReference type="EMBL" id="MEF3112417.1"/>
    </source>
</evidence>
<evidence type="ECO:0000313" key="3">
    <source>
        <dbReference type="Proteomes" id="UP001348265"/>
    </source>
</evidence>
<dbReference type="Proteomes" id="UP001348265">
    <property type="component" value="Unassembled WGS sequence"/>
</dbReference>
<dbReference type="InterPro" id="IPR029432">
    <property type="entry name" value="Gp28/Gp37-like_dom"/>
</dbReference>
<dbReference type="EMBL" id="JAVFKM010000002">
    <property type="protein sequence ID" value="MEF3112417.1"/>
    <property type="molecule type" value="Genomic_DNA"/>
</dbReference>